<dbReference type="FunFam" id="2.60.40.60:FF:000252">
    <property type="entry name" value="Cadherin related family member 2"/>
    <property type="match status" value="1"/>
</dbReference>
<dbReference type="FunFam" id="2.60.40.60:FF:000020">
    <property type="entry name" value="Dachsous cadherin-related 1b"/>
    <property type="match status" value="1"/>
</dbReference>
<dbReference type="SMART" id="SM00112">
    <property type="entry name" value="CA"/>
    <property type="match status" value="9"/>
</dbReference>
<dbReference type="PRINTS" id="PR00205">
    <property type="entry name" value="CADHERIN"/>
</dbReference>
<organism evidence="15 16">
    <name type="scientific">Callorhinchus milii</name>
    <name type="common">Ghost shark</name>
    <dbReference type="NCBI Taxonomy" id="7868"/>
    <lineage>
        <taxon>Eukaryota</taxon>
        <taxon>Metazoa</taxon>
        <taxon>Chordata</taxon>
        <taxon>Craniata</taxon>
        <taxon>Vertebrata</taxon>
        <taxon>Chondrichthyes</taxon>
        <taxon>Holocephali</taxon>
        <taxon>Chimaeriformes</taxon>
        <taxon>Callorhinchidae</taxon>
        <taxon>Callorhinchus</taxon>
    </lineage>
</organism>
<proteinExistence type="predicted"/>
<dbReference type="Pfam" id="PF00028">
    <property type="entry name" value="Cadherin"/>
    <property type="match status" value="6"/>
</dbReference>
<dbReference type="GO" id="GO:0005886">
    <property type="term" value="C:plasma membrane"/>
    <property type="evidence" value="ECO:0007669"/>
    <property type="project" value="UniProtKB-SubCell"/>
</dbReference>
<keyword evidence="7" id="KW-0130">Cell adhesion</keyword>
<reference evidence="15" key="4">
    <citation type="submission" date="2025-08" db="UniProtKB">
        <authorList>
            <consortium name="Ensembl"/>
        </authorList>
    </citation>
    <scope>IDENTIFICATION</scope>
</reference>
<dbReference type="KEGG" id="cmk:103186955"/>
<keyword evidence="2" id="KW-1003">Cell membrane</keyword>
<dbReference type="CTD" id="54825"/>
<evidence type="ECO:0000256" key="8">
    <source>
        <dbReference type="ARBA" id="ARBA00022989"/>
    </source>
</evidence>
<dbReference type="Ensembl" id="ENSCMIT00000000991.1">
    <property type="protein sequence ID" value="ENSCMIP00000000940.1"/>
    <property type="gene ID" value="ENSCMIG00000000638.1"/>
</dbReference>
<dbReference type="InParanoid" id="A0A4W3GEA9"/>
<dbReference type="PANTHER" id="PTHR24028:SF263">
    <property type="entry name" value="CADHERIN-RELATED FAMILY MEMBER 1"/>
    <property type="match status" value="1"/>
</dbReference>
<feature type="domain" description="Cadherin" evidence="14">
    <location>
        <begin position="934"/>
        <end position="1055"/>
    </location>
</feature>
<dbReference type="FunFam" id="2.60.40.60:FF:000168">
    <property type="entry name" value="Cadherin-related family member 2"/>
    <property type="match status" value="1"/>
</dbReference>
<evidence type="ECO:0000259" key="14">
    <source>
        <dbReference type="PROSITE" id="PS50268"/>
    </source>
</evidence>
<keyword evidence="6 11" id="KW-0106">Calcium</keyword>
<dbReference type="GeneID" id="103186955"/>
<evidence type="ECO:0000256" key="5">
    <source>
        <dbReference type="ARBA" id="ARBA00022737"/>
    </source>
</evidence>
<dbReference type="OrthoDB" id="6491773at2759"/>
<name>A0A4W3GEA9_CALMI</name>
<dbReference type="InterPro" id="IPR050174">
    <property type="entry name" value="Protocadherin/Cadherin-CA"/>
</dbReference>
<keyword evidence="9 12" id="KW-0472">Membrane</keyword>
<feature type="domain" description="Cadherin" evidence="14">
    <location>
        <begin position="478"/>
        <end position="581"/>
    </location>
</feature>
<reference evidence="16" key="3">
    <citation type="journal article" date="2014" name="Nature">
        <title>Elephant shark genome provides unique insights into gnathostome evolution.</title>
        <authorList>
            <consortium name="International Elephant Shark Genome Sequencing Consortium"/>
            <person name="Venkatesh B."/>
            <person name="Lee A.P."/>
            <person name="Ravi V."/>
            <person name="Maurya A.K."/>
            <person name="Lian M.M."/>
            <person name="Swann J.B."/>
            <person name="Ohta Y."/>
            <person name="Flajnik M.F."/>
            <person name="Sutoh Y."/>
            <person name="Kasahara M."/>
            <person name="Hoon S."/>
            <person name="Gangu V."/>
            <person name="Roy S.W."/>
            <person name="Irimia M."/>
            <person name="Korzh V."/>
            <person name="Kondrychyn I."/>
            <person name="Lim Z.W."/>
            <person name="Tay B.H."/>
            <person name="Tohari S."/>
            <person name="Kong K.W."/>
            <person name="Ho S."/>
            <person name="Lorente-Galdos B."/>
            <person name="Quilez J."/>
            <person name="Marques-Bonet T."/>
            <person name="Raney B.J."/>
            <person name="Ingham P.W."/>
            <person name="Tay A."/>
            <person name="Hillier L.W."/>
            <person name="Minx P."/>
            <person name="Boehm T."/>
            <person name="Wilson R.K."/>
            <person name="Brenner S."/>
            <person name="Warren W.C."/>
        </authorList>
    </citation>
    <scope>NUCLEOTIDE SEQUENCE [LARGE SCALE GENOMIC DNA]</scope>
</reference>
<dbReference type="GO" id="GO:0007156">
    <property type="term" value="P:homophilic cell adhesion via plasma membrane adhesion molecules"/>
    <property type="evidence" value="ECO:0007669"/>
    <property type="project" value="InterPro"/>
</dbReference>
<reference evidence="16" key="2">
    <citation type="journal article" date="2007" name="PLoS Biol.">
        <title>Survey sequencing and comparative analysis of the elephant shark (Callorhinchus milii) genome.</title>
        <authorList>
            <person name="Venkatesh B."/>
            <person name="Kirkness E.F."/>
            <person name="Loh Y.H."/>
            <person name="Halpern A.L."/>
            <person name="Lee A.P."/>
            <person name="Johnson J."/>
            <person name="Dandona N."/>
            <person name="Viswanathan L.D."/>
            <person name="Tay A."/>
            <person name="Venter J.C."/>
            <person name="Strausberg R.L."/>
            <person name="Brenner S."/>
        </authorList>
    </citation>
    <scope>NUCLEOTIDE SEQUENCE [LARGE SCALE GENOMIC DNA]</scope>
</reference>
<keyword evidence="3 12" id="KW-0812">Transmembrane</keyword>
<feature type="domain" description="Cadherin" evidence="14">
    <location>
        <begin position="125"/>
        <end position="237"/>
    </location>
</feature>
<protein>
    <recommendedName>
        <fullName evidence="14">Cadherin domain-containing protein</fullName>
    </recommendedName>
</protein>
<evidence type="ECO:0000256" key="3">
    <source>
        <dbReference type="ARBA" id="ARBA00022692"/>
    </source>
</evidence>
<keyword evidence="4 13" id="KW-0732">Signal</keyword>
<evidence type="ECO:0000256" key="1">
    <source>
        <dbReference type="ARBA" id="ARBA00004251"/>
    </source>
</evidence>
<dbReference type="GeneTree" id="ENSGT00940000165849"/>
<dbReference type="FunFam" id="2.60.40.60:FF:000098">
    <property type="entry name" value="cadherin-23 isoform X1"/>
    <property type="match status" value="1"/>
</dbReference>
<sequence length="1302" mass="142052">MSPQKAVWTLFLMTCLFPKANPLPQFDMPNHQLLCESLKKGDEAFKILAHDTNGGPLTYSMTGEGAAYFSVNSNNGIVTIANKLDREVKTTISPVLKIEDVANNVVMVTHPIIVEDANDNEPIFLSTPYTISVPENTIKNTNLLTVEASDMDSGLAGTVGYNIVNMLPNESNLFKIDGKGNIILIGSLSYADQSTFYQLNISAMDSGGGCEKPQMKQISTTFVFINVEDVADTEPLFLNVPYQAAVPENSPVGTTVFKVLAIDGDRGINDEIQYSIPDSKPSDLFQIESKTGVITVKKVFDRESISDPNSVIELHIVATEKNLNSVGQTSSANTVIAITVSDVNDNIPEFYDCGTCESLEGLKVMSFSADLPEDYTMGVAIEGLNIAVRDPDQGTNGTFFLNLTGDIASAFQVSPHEILNNGFVQILVNNREAIDYETIKTVEIQIVAIEKNNLTACCSNATITFNIQDVNDNSPEFDKDGFTFHVNEHPDVGTTVGTITASDRDSGSFAEITYKLLPESITEFKIDNKTGVITAEKQTELDREKRSMYYLTVQAMDGGGRVTTTEIQITLDDINDNPPQIPRESYTEFVTEGNKFEIQIVAFDDDEEGTDNSKIVFAITAGDPQHNFTIDADGILRSAVAIDREALSSSEGKIVLIVTASDLGTPPQSSTVNVSILVEDINDHGPVFGKQEYSACVMESTKGAFVTLVDAFDNDATEIYNRIIYRIETGIAGTFLIRTEAKDDTGTYEGNIMVDPEAILDYDKGPKFHTLVISASDLGNPPKLATATVLVTVLDMNDETPTFDAATMKDLDVPENGTAVGAVRDIIAKDLDTNHSLIYQLVSVTCWKDNKLDSQPNASCHDWFELHQNGSVFVPEASVIDYEEYDRVIVTVNATDLDTQQNEASVIGELTINIVDMNDHAPVFTAFERASVIVPELAPISAAVATVKATDGDVGKNQDISFFVTNILFVFTDGKPNRTLPDLFEASTASKTDNEYISSIKIKSSLDKTLKGQYRLTIEARDQGDPILTTTSYLDLITIDESFKVRLEFRVPPEEVQANQDQITKVLMEATLSNPHVVGVTSNTNTRDRAIARNEVKSTMEVYFVYNNGTAIRPDSVNTILDMNPDAVLKLIDLGLLNIKKPIEPPNSEGPLLVVIGGLVGALVLLLCIMITALVCSRKSYKRKIKSVTAMNTARSIPVQSGPAVPGTNKYMLDGANPVWNTTIDTSDHGFDEETSDRASVNSLDENVVDIMGQDGRRMAEIPEVTEKGFLVTGDEKPLSSPSDKSKIQFTFDNPTLQTSVL</sequence>
<dbReference type="OMA" id="QTVMLVQ"/>
<feature type="domain" description="Cadherin" evidence="14">
    <location>
        <begin position="238"/>
        <end position="350"/>
    </location>
</feature>
<feature type="domain" description="Cadherin" evidence="14">
    <location>
        <begin position="34"/>
        <end position="124"/>
    </location>
</feature>
<evidence type="ECO:0000256" key="7">
    <source>
        <dbReference type="ARBA" id="ARBA00022889"/>
    </source>
</evidence>
<evidence type="ECO:0000256" key="4">
    <source>
        <dbReference type="ARBA" id="ARBA00022729"/>
    </source>
</evidence>
<evidence type="ECO:0000256" key="2">
    <source>
        <dbReference type="ARBA" id="ARBA00022475"/>
    </source>
</evidence>
<dbReference type="GO" id="GO:0005509">
    <property type="term" value="F:calcium ion binding"/>
    <property type="evidence" value="ECO:0007669"/>
    <property type="project" value="UniProtKB-UniRule"/>
</dbReference>
<comment type="subcellular location">
    <subcellularLocation>
        <location evidence="1">Cell membrane</location>
        <topology evidence="1">Single-pass type I membrane protein</topology>
    </subcellularLocation>
</comment>
<accession>A0A4W3GEA9</accession>
<dbReference type="InterPro" id="IPR015919">
    <property type="entry name" value="Cadherin-like_sf"/>
</dbReference>
<evidence type="ECO:0000256" key="9">
    <source>
        <dbReference type="ARBA" id="ARBA00023136"/>
    </source>
</evidence>
<dbReference type="InterPro" id="IPR020894">
    <property type="entry name" value="Cadherin_CS"/>
</dbReference>
<keyword evidence="16" id="KW-1185">Reference proteome</keyword>
<evidence type="ECO:0000256" key="11">
    <source>
        <dbReference type="PROSITE-ProRule" id="PRU00043"/>
    </source>
</evidence>
<keyword evidence="10" id="KW-0325">Glycoprotein</keyword>
<feature type="domain" description="Cadherin" evidence="14">
    <location>
        <begin position="582"/>
        <end position="688"/>
    </location>
</feature>
<dbReference type="STRING" id="7868.ENSCMIP00000000940"/>
<gene>
    <name evidence="15" type="primary">cdhr2</name>
</gene>
<reference evidence="15" key="5">
    <citation type="submission" date="2025-09" db="UniProtKB">
        <authorList>
            <consortium name="Ensembl"/>
        </authorList>
    </citation>
    <scope>IDENTIFICATION</scope>
</reference>
<dbReference type="Proteomes" id="UP000314986">
    <property type="component" value="Unassembled WGS sequence"/>
</dbReference>
<feature type="chain" id="PRO_5021423793" description="Cadherin domain-containing protein" evidence="13">
    <location>
        <begin position="23"/>
        <end position="1302"/>
    </location>
</feature>
<dbReference type="PROSITE" id="PS00232">
    <property type="entry name" value="CADHERIN_1"/>
    <property type="match status" value="4"/>
</dbReference>
<evidence type="ECO:0000313" key="16">
    <source>
        <dbReference type="Proteomes" id="UP000314986"/>
    </source>
</evidence>
<dbReference type="SUPFAM" id="SSF49313">
    <property type="entry name" value="Cadherin-like"/>
    <property type="match status" value="9"/>
</dbReference>
<dbReference type="PROSITE" id="PS50268">
    <property type="entry name" value="CADHERIN_2"/>
    <property type="match status" value="9"/>
</dbReference>
<keyword evidence="8 12" id="KW-1133">Transmembrane helix</keyword>
<evidence type="ECO:0000313" key="15">
    <source>
        <dbReference type="Ensembl" id="ENSCMIP00000000940.1"/>
    </source>
</evidence>
<feature type="domain" description="Cadherin" evidence="14">
    <location>
        <begin position="689"/>
        <end position="803"/>
    </location>
</feature>
<feature type="transmembrane region" description="Helical" evidence="12">
    <location>
        <begin position="1152"/>
        <end position="1176"/>
    </location>
</feature>
<dbReference type="PANTHER" id="PTHR24028">
    <property type="entry name" value="CADHERIN-87A"/>
    <property type="match status" value="1"/>
</dbReference>
<dbReference type="Gene3D" id="2.60.40.60">
    <property type="entry name" value="Cadherins"/>
    <property type="match status" value="9"/>
</dbReference>
<evidence type="ECO:0000256" key="6">
    <source>
        <dbReference type="ARBA" id="ARBA00022837"/>
    </source>
</evidence>
<keyword evidence="5" id="KW-0677">Repeat</keyword>
<dbReference type="InterPro" id="IPR002126">
    <property type="entry name" value="Cadherin-like_dom"/>
</dbReference>
<feature type="domain" description="Cadherin" evidence="14">
    <location>
        <begin position="363"/>
        <end position="477"/>
    </location>
</feature>
<dbReference type="CDD" id="cd11304">
    <property type="entry name" value="Cadherin_repeat"/>
    <property type="match status" value="8"/>
</dbReference>
<evidence type="ECO:0000256" key="12">
    <source>
        <dbReference type="SAM" id="Phobius"/>
    </source>
</evidence>
<reference evidence="16" key="1">
    <citation type="journal article" date="2006" name="Science">
        <title>Ancient noncoding elements conserved in the human genome.</title>
        <authorList>
            <person name="Venkatesh B."/>
            <person name="Kirkness E.F."/>
            <person name="Loh Y.H."/>
            <person name="Halpern A.L."/>
            <person name="Lee A.P."/>
            <person name="Johnson J."/>
            <person name="Dandona N."/>
            <person name="Viswanathan L.D."/>
            <person name="Tay A."/>
            <person name="Venter J.C."/>
            <person name="Strausberg R.L."/>
            <person name="Brenner S."/>
        </authorList>
    </citation>
    <scope>NUCLEOTIDE SEQUENCE [LARGE SCALE GENOMIC DNA]</scope>
</reference>
<feature type="signal peptide" evidence="13">
    <location>
        <begin position="1"/>
        <end position="22"/>
    </location>
</feature>
<evidence type="ECO:0000256" key="13">
    <source>
        <dbReference type="SAM" id="SignalP"/>
    </source>
</evidence>
<feature type="domain" description="Cadherin" evidence="14">
    <location>
        <begin position="805"/>
        <end position="924"/>
    </location>
</feature>
<evidence type="ECO:0000256" key="10">
    <source>
        <dbReference type="ARBA" id="ARBA00023180"/>
    </source>
</evidence>